<evidence type="ECO:0000256" key="4">
    <source>
        <dbReference type="ARBA" id="ARBA00022989"/>
    </source>
</evidence>
<feature type="compositionally biased region" description="Basic and acidic residues" evidence="6">
    <location>
        <begin position="86"/>
        <end position="112"/>
    </location>
</feature>
<feature type="domain" description="EF-hand" evidence="8">
    <location>
        <begin position="625"/>
        <end position="660"/>
    </location>
</feature>
<dbReference type="Pfam" id="PF00520">
    <property type="entry name" value="Ion_trans"/>
    <property type="match status" value="1"/>
</dbReference>
<evidence type="ECO:0000256" key="6">
    <source>
        <dbReference type="SAM" id="MobiDB-lite"/>
    </source>
</evidence>
<comment type="subcellular location">
    <subcellularLocation>
        <location evidence="1">Membrane</location>
        <topology evidence="1">Multi-pass membrane protein</topology>
    </subcellularLocation>
</comment>
<dbReference type="GO" id="GO:0005216">
    <property type="term" value="F:monoatomic ion channel activity"/>
    <property type="evidence" value="ECO:0007669"/>
    <property type="project" value="InterPro"/>
</dbReference>
<proteinExistence type="predicted"/>
<dbReference type="SUPFAM" id="SSF47473">
    <property type="entry name" value="EF-hand"/>
    <property type="match status" value="1"/>
</dbReference>
<dbReference type="PROSITE" id="PS00018">
    <property type="entry name" value="EF_HAND_1"/>
    <property type="match status" value="1"/>
</dbReference>
<keyword evidence="3" id="KW-0106">Calcium</keyword>
<dbReference type="PANTHER" id="PTHR46726:SF1">
    <property type="entry name" value="TWO-PORE CALCIUM CHANNEL 3"/>
    <property type="match status" value="1"/>
</dbReference>
<sequence length="729" mass="82453">MCSITPFPDTQKHTLCDELHLLQTEAEAVAELTREFFTLQRRGWEEHQAKLEGLVSGHITRLGILNNNTGEGLTPSPTPTSMATSRDVESSKTSDATSERKSRIKLTDRRAEEDAESVELALSLFVAERLADSGGIPVSKMFASSQGMDKKNKGRKAPGLSVVPAKFRDESPKGKKGREKKVEKGDSDFVSHGWLPLPRTSQSSWRPSIAALRERMAGRHLRRNQWSQQSNETVEHARGESLRSERVWQENSERVKEAYERYMNFQIRRGQTHGLAKHIPDLKSSKTSQLFQTQLMRCHLAEFIMKSKVFQCLVTLIILLDAVYVALVTDATIRSAVEVYDSGLGSTFIKPVWMICIDTTVNTVFVFELLARMVALQQQFCVGDGWRWNAFDFAMVIVSTTELVYLYVIGNSPSYAAALRLLRVVRSLRLLRLLQFLPMLEDLQLMVLAFYSSSLALLAAMLLLLGVILMFAIVLDNAVASYIDQAGQDNANVDSLKTFFGSLPQTLLTLFMAMSGGIDWWDVVRLLLEVSLFYSILFVVFVCLTVIAALNIITGVFVNEGLAMARMDEDLRHQLDLRESRAMASRLHNLYRTMVNTCQSELSLDELKAALQREDVLTLFSVLGIEVTDPNLFFDLLDQDRNGFVEIDEFVIGCLRLRGRSGMMNMEISIQEISSQTKKVMTYSKSVMDNLERLDRRVFDIQKVFFRCDPFSQNKGEWISDCDLHEESS</sequence>
<dbReference type="EMBL" id="HBFQ01010829">
    <property type="protein sequence ID" value="CAD8833237.1"/>
    <property type="molecule type" value="Transcribed_RNA"/>
</dbReference>
<evidence type="ECO:0000256" key="1">
    <source>
        <dbReference type="ARBA" id="ARBA00004141"/>
    </source>
</evidence>
<feature type="region of interest" description="Disordered" evidence="6">
    <location>
        <begin position="144"/>
        <end position="185"/>
    </location>
</feature>
<gene>
    <name evidence="9" type="ORF">NSCI0253_LOCUS7585</name>
</gene>
<dbReference type="Gene3D" id="1.10.287.70">
    <property type="match status" value="1"/>
</dbReference>
<feature type="transmembrane region" description="Helical" evidence="7">
    <location>
        <begin position="499"/>
        <end position="521"/>
    </location>
</feature>
<keyword evidence="2 7" id="KW-0812">Transmembrane</keyword>
<dbReference type="InterPro" id="IPR005821">
    <property type="entry name" value="Ion_trans_dom"/>
</dbReference>
<evidence type="ECO:0000259" key="8">
    <source>
        <dbReference type="PROSITE" id="PS50222"/>
    </source>
</evidence>
<keyword evidence="4 7" id="KW-1133">Transmembrane helix</keyword>
<dbReference type="InterPro" id="IPR018247">
    <property type="entry name" value="EF_Hand_1_Ca_BS"/>
</dbReference>
<feature type="transmembrane region" description="Helical" evidence="7">
    <location>
        <begin position="457"/>
        <end position="479"/>
    </location>
</feature>
<evidence type="ECO:0000256" key="7">
    <source>
        <dbReference type="SAM" id="Phobius"/>
    </source>
</evidence>
<keyword evidence="5 7" id="KW-0472">Membrane</keyword>
<dbReference type="Gene3D" id="1.10.238.10">
    <property type="entry name" value="EF-hand"/>
    <property type="match status" value="1"/>
</dbReference>
<dbReference type="PROSITE" id="PS50222">
    <property type="entry name" value="EF_HAND_2"/>
    <property type="match status" value="1"/>
</dbReference>
<protein>
    <recommendedName>
        <fullName evidence="8">EF-hand domain-containing protein</fullName>
    </recommendedName>
</protein>
<name>A0A7S0ZVB5_NOCSC</name>
<dbReference type="PANTHER" id="PTHR46726">
    <property type="entry name" value="TWO PORE CHANNEL 3"/>
    <property type="match status" value="1"/>
</dbReference>
<evidence type="ECO:0000256" key="2">
    <source>
        <dbReference type="ARBA" id="ARBA00022692"/>
    </source>
</evidence>
<dbReference type="AlphaFoldDB" id="A0A7S0ZVB5"/>
<dbReference type="GO" id="GO:0005509">
    <property type="term" value="F:calcium ion binding"/>
    <property type="evidence" value="ECO:0007669"/>
    <property type="project" value="InterPro"/>
</dbReference>
<dbReference type="SUPFAM" id="SSF81324">
    <property type="entry name" value="Voltage-gated potassium channels"/>
    <property type="match status" value="1"/>
</dbReference>
<evidence type="ECO:0000256" key="3">
    <source>
        <dbReference type="ARBA" id="ARBA00022837"/>
    </source>
</evidence>
<dbReference type="GO" id="GO:0016020">
    <property type="term" value="C:membrane"/>
    <property type="evidence" value="ECO:0007669"/>
    <property type="project" value="UniProtKB-SubCell"/>
</dbReference>
<feature type="transmembrane region" description="Helical" evidence="7">
    <location>
        <begin position="533"/>
        <end position="558"/>
    </location>
</feature>
<dbReference type="Gene3D" id="1.20.120.350">
    <property type="entry name" value="Voltage-gated potassium channels. Chain C"/>
    <property type="match status" value="1"/>
</dbReference>
<organism evidence="9">
    <name type="scientific">Noctiluca scintillans</name>
    <name type="common">Sea sparkle</name>
    <name type="synonym">Red tide dinoflagellate</name>
    <dbReference type="NCBI Taxonomy" id="2966"/>
    <lineage>
        <taxon>Eukaryota</taxon>
        <taxon>Sar</taxon>
        <taxon>Alveolata</taxon>
        <taxon>Dinophyceae</taxon>
        <taxon>Noctilucales</taxon>
        <taxon>Noctilucaceae</taxon>
        <taxon>Noctiluca</taxon>
    </lineage>
</organism>
<evidence type="ECO:0000313" key="9">
    <source>
        <dbReference type="EMBL" id="CAD8833237.1"/>
    </source>
</evidence>
<dbReference type="InterPro" id="IPR027359">
    <property type="entry name" value="Volt_channel_dom_sf"/>
</dbReference>
<feature type="region of interest" description="Disordered" evidence="6">
    <location>
        <begin position="66"/>
        <end position="112"/>
    </location>
</feature>
<accession>A0A7S0ZVB5</accession>
<dbReference type="InterPro" id="IPR011992">
    <property type="entry name" value="EF-hand-dom_pair"/>
</dbReference>
<dbReference type="InterPro" id="IPR002048">
    <property type="entry name" value="EF_hand_dom"/>
</dbReference>
<reference evidence="9" key="1">
    <citation type="submission" date="2021-01" db="EMBL/GenBank/DDBJ databases">
        <authorList>
            <person name="Corre E."/>
            <person name="Pelletier E."/>
            <person name="Niang G."/>
            <person name="Scheremetjew M."/>
            <person name="Finn R."/>
            <person name="Kale V."/>
            <person name="Holt S."/>
            <person name="Cochrane G."/>
            <person name="Meng A."/>
            <person name="Brown T."/>
            <person name="Cohen L."/>
        </authorList>
    </citation>
    <scope>NUCLEOTIDE SEQUENCE</scope>
</reference>
<evidence type="ECO:0000256" key="5">
    <source>
        <dbReference type="ARBA" id="ARBA00023136"/>
    </source>
</evidence>